<feature type="domain" description="N-acetyltransferase" evidence="3">
    <location>
        <begin position="23"/>
        <end position="166"/>
    </location>
</feature>
<dbReference type="EMBL" id="JBIHMK010000057">
    <property type="protein sequence ID" value="MFH0249738.1"/>
    <property type="molecule type" value="Genomic_DNA"/>
</dbReference>
<keyword evidence="2 4" id="KW-0012">Acyltransferase</keyword>
<dbReference type="InterPro" id="IPR000182">
    <property type="entry name" value="GNAT_dom"/>
</dbReference>
<dbReference type="Proteomes" id="UP001607069">
    <property type="component" value="Unassembled WGS sequence"/>
</dbReference>
<name>A0ABW7HVC7_9ACTN</name>
<evidence type="ECO:0000256" key="2">
    <source>
        <dbReference type="ARBA" id="ARBA00023315"/>
    </source>
</evidence>
<dbReference type="RefSeq" id="WP_279949389.1">
    <property type="nucleotide sequence ID" value="NZ_BAABEN010000010.1"/>
</dbReference>
<dbReference type="SUPFAM" id="SSF55729">
    <property type="entry name" value="Acyl-CoA N-acyltransferases (Nat)"/>
    <property type="match status" value="1"/>
</dbReference>
<evidence type="ECO:0000256" key="1">
    <source>
        <dbReference type="ARBA" id="ARBA00022679"/>
    </source>
</evidence>
<evidence type="ECO:0000313" key="4">
    <source>
        <dbReference type="EMBL" id="MFH0249738.1"/>
    </source>
</evidence>
<sequence>MNDGRPDSWNIAPLPVGHPDSAALLRAYYDDIVGRYHGRRATREEVDAALAEEPSDDLAPPTGHFLVGRWKGRPAGCAGLRLLEERTAELTRLFVLPGARGTGGGARLLAAAERAAAEVLDARVVRLDTRADLVEARALYARGGYAEIPDYNGGKYADHWFEKRLSPSP</sequence>
<protein>
    <submittedName>
        <fullName evidence="4">GNAT family N-acetyltransferase</fullName>
        <ecNumber evidence="4">2.3.1.-</ecNumber>
    </submittedName>
</protein>
<accession>A0ABW7HVC7</accession>
<dbReference type="PANTHER" id="PTHR43877:SF2">
    <property type="entry name" value="AMINOALKYLPHOSPHONATE N-ACETYLTRANSFERASE-RELATED"/>
    <property type="match status" value="1"/>
</dbReference>
<organism evidence="4 5">
    <name type="scientific">Streptomyces chitinivorans</name>
    <dbReference type="NCBI Taxonomy" id="1257027"/>
    <lineage>
        <taxon>Bacteria</taxon>
        <taxon>Bacillati</taxon>
        <taxon>Actinomycetota</taxon>
        <taxon>Actinomycetes</taxon>
        <taxon>Kitasatosporales</taxon>
        <taxon>Streptomycetaceae</taxon>
        <taxon>Streptomyces</taxon>
    </lineage>
</organism>
<dbReference type="InterPro" id="IPR016181">
    <property type="entry name" value="Acyl_CoA_acyltransferase"/>
</dbReference>
<dbReference type="EC" id="2.3.1.-" evidence="4"/>
<gene>
    <name evidence="4" type="ORF">ACG5V6_16120</name>
</gene>
<dbReference type="PANTHER" id="PTHR43877">
    <property type="entry name" value="AMINOALKYLPHOSPHONATE N-ACETYLTRANSFERASE-RELATED-RELATED"/>
    <property type="match status" value="1"/>
</dbReference>
<dbReference type="Gene3D" id="3.40.630.30">
    <property type="match status" value="1"/>
</dbReference>
<dbReference type="PROSITE" id="PS51186">
    <property type="entry name" value="GNAT"/>
    <property type="match status" value="1"/>
</dbReference>
<dbReference type="Pfam" id="PF00583">
    <property type="entry name" value="Acetyltransf_1"/>
    <property type="match status" value="1"/>
</dbReference>
<reference evidence="4 5" key="1">
    <citation type="submission" date="2024-10" db="EMBL/GenBank/DDBJ databases">
        <authorList>
            <person name="Cho J.-C."/>
        </authorList>
    </citation>
    <scope>NUCLEOTIDE SEQUENCE [LARGE SCALE GENOMIC DNA]</scope>
    <source>
        <strain evidence="4 5">KCTC29696</strain>
    </source>
</reference>
<keyword evidence="1 4" id="KW-0808">Transferase</keyword>
<proteinExistence type="predicted"/>
<evidence type="ECO:0000313" key="5">
    <source>
        <dbReference type="Proteomes" id="UP001607069"/>
    </source>
</evidence>
<comment type="caution">
    <text evidence="4">The sequence shown here is derived from an EMBL/GenBank/DDBJ whole genome shotgun (WGS) entry which is preliminary data.</text>
</comment>
<keyword evidence="5" id="KW-1185">Reference proteome</keyword>
<dbReference type="InterPro" id="IPR050832">
    <property type="entry name" value="Bact_Acetyltransf"/>
</dbReference>
<dbReference type="GO" id="GO:0016746">
    <property type="term" value="F:acyltransferase activity"/>
    <property type="evidence" value="ECO:0007669"/>
    <property type="project" value="UniProtKB-KW"/>
</dbReference>
<evidence type="ECO:0000259" key="3">
    <source>
        <dbReference type="PROSITE" id="PS51186"/>
    </source>
</evidence>